<name>A0AA37U3W6_9BACL</name>
<dbReference type="EMBL" id="BSRA01000002">
    <property type="protein sequence ID" value="GLV12750.1"/>
    <property type="molecule type" value="Genomic_DNA"/>
</dbReference>
<evidence type="ECO:0000313" key="2">
    <source>
        <dbReference type="EMBL" id="GLV12750.1"/>
    </source>
</evidence>
<evidence type="ECO:0000259" key="1">
    <source>
        <dbReference type="Pfam" id="PF06283"/>
    </source>
</evidence>
<evidence type="ECO:0000313" key="3">
    <source>
        <dbReference type="Proteomes" id="UP001157137"/>
    </source>
</evidence>
<organism evidence="2 3">
    <name type="scientific">Alicyclobacillus hesperidum</name>
    <dbReference type="NCBI Taxonomy" id="89784"/>
    <lineage>
        <taxon>Bacteria</taxon>
        <taxon>Bacillati</taxon>
        <taxon>Bacillota</taxon>
        <taxon>Bacilli</taxon>
        <taxon>Bacillales</taxon>
        <taxon>Alicyclobacillaceae</taxon>
        <taxon>Alicyclobacillus</taxon>
    </lineage>
</organism>
<dbReference type="AlphaFoldDB" id="A0AA37U3W6"/>
<accession>A0AA37U3W6</accession>
<reference evidence="2" key="1">
    <citation type="submission" date="2023-02" db="EMBL/GenBank/DDBJ databases">
        <title>Proposal of a novel subspecies: Alicyclobacillus hesperidum subspecies aegle.</title>
        <authorList>
            <person name="Goto K."/>
            <person name="Fujii T."/>
            <person name="Yasui K."/>
            <person name="Mochida K."/>
            <person name="Kato-Tanaka Y."/>
            <person name="Morohoshi S."/>
            <person name="An S.Y."/>
            <person name="Kasai H."/>
            <person name="Yokota A."/>
        </authorList>
    </citation>
    <scope>NUCLEOTIDE SEQUENCE</scope>
    <source>
        <strain evidence="2">DSM 12766</strain>
    </source>
</reference>
<dbReference type="Proteomes" id="UP001157137">
    <property type="component" value="Unassembled WGS sequence"/>
</dbReference>
<protein>
    <submittedName>
        <fullName evidence="2">Trehalose utilization protein ThuA</fullName>
    </submittedName>
</protein>
<dbReference type="InterPro" id="IPR009381">
    <property type="entry name" value="Trehalose_catabolism_ThuA_prok"/>
</dbReference>
<dbReference type="Gene3D" id="3.40.50.880">
    <property type="match status" value="1"/>
</dbReference>
<gene>
    <name evidence="2" type="ORF">Heshes_04340</name>
</gene>
<dbReference type="PIRSF" id="PIRSF030013">
    <property type="entry name" value="ThuA"/>
    <property type="match status" value="1"/>
</dbReference>
<dbReference type="InterPro" id="IPR029010">
    <property type="entry name" value="ThuA-like"/>
</dbReference>
<sequence length="267" mass="30389">MFFSLNLFLISFMMEEGARVIYDRSGHMPTNLRVTVWNEFRHEKQEPKIAEIYPEGIHGAIAKALTEAGHEVHTATLDEPEHGLTETVLNSTDVLVWWGHMAHHEVADEVVNRVVARVHAGMGLIVLHSGHFSKVFQKLMGTSCNLRWREEDEKERLWVVDPTHPIAAGLSPYFELPQEETYGEHFDIPVPDEVVFVSWFSGGDVFRSGCTFRRGLGKIFYFRPGHETYPTYHDPNVVRVIQNAVLWARPVAGPRPTYGHAPSLEHA</sequence>
<proteinExistence type="predicted"/>
<comment type="caution">
    <text evidence="2">The sequence shown here is derived from an EMBL/GenBank/DDBJ whole genome shotgun (WGS) entry which is preliminary data.</text>
</comment>
<dbReference type="SUPFAM" id="SSF52317">
    <property type="entry name" value="Class I glutamine amidotransferase-like"/>
    <property type="match status" value="1"/>
</dbReference>
<dbReference type="Pfam" id="PF06283">
    <property type="entry name" value="ThuA"/>
    <property type="match status" value="1"/>
</dbReference>
<feature type="domain" description="ThuA-like" evidence="1">
    <location>
        <begin position="33"/>
        <end position="248"/>
    </location>
</feature>
<dbReference type="InterPro" id="IPR029062">
    <property type="entry name" value="Class_I_gatase-like"/>
</dbReference>